<reference evidence="6" key="1">
    <citation type="submission" date="2020-10" db="EMBL/GenBank/DDBJ databases">
        <authorList>
            <person name="Gilroy R."/>
        </authorList>
    </citation>
    <scope>NUCLEOTIDE SEQUENCE</scope>
    <source>
        <strain evidence="6">2830</strain>
    </source>
</reference>
<dbReference type="Proteomes" id="UP000824124">
    <property type="component" value="Unassembled WGS sequence"/>
</dbReference>
<dbReference type="InterPro" id="IPR002748">
    <property type="entry name" value="CbiD"/>
</dbReference>
<gene>
    <name evidence="5 6" type="primary">cbiD</name>
    <name evidence="6" type="ORF">IAB00_05225</name>
</gene>
<dbReference type="PIRSF" id="PIRSF026782">
    <property type="entry name" value="CbiD"/>
    <property type="match status" value="1"/>
</dbReference>
<comment type="function">
    <text evidence="5">Catalyzes the methylation of C-1 in cobalt-precorrin-5B to form cobalt-precorrin-6A.</text>
</comment>
<dbReference type="AlphaFoldDB" id="A0A9D1HKD7"/>
<evidence type="ECO:0000313" key="7">
    <source>
        <dbReference type="Proteomes" id="UP000824124"/>
    </source>
</evidence>
<comment type="catalytic activity">
    <reaction evidence="5">
        <text>Co-precorrin-5B + S-adenosyl-L-methionine = Co-precorrin-6A + S-adenosyl-L-homocysteine</text>
        <dbReference type="Rhea" id="RHEA:26285"/>
        <dbReference type="ChEBI" id="CHEBI:57856"/>
        <dbReference type="ChEBI" id="CHEBI:59789"/>
        <dbReference type="ChEBI" id="CHEBI:60063"/>
        <dbReference type="ChEBI" id="CHEBI:60064"/>
        <dbReference type="EC" id="2.1.1.195"/>
    </reaction>
</comment>
<organism evidence="6 7">
    <name type="scientific">Candidatus Avidehalobacter gallistercoris</name>
    <dbReference type="NCBI Taxonomy" id="2840694"/>
    <lineage>
        <taxon>Bacteria</taxon>
        <taxon>Bacillati</taxon>
        <taxon>Bacillota</taxon>
        <taxon>Clostridia</taxon>
        <taxon>Eubacteriales</taxon>
        <taxon>Peptococcaceae</taxon>
        <taxon>Peptococcaceae incertae sedis</taxon>
        <taxon>Candidatus Avidehalobacter</taxon>
    </lineage>
</organism>
<dbReference type="GO" id="GO:0032259">
    <property type="term" value="P:methylation"/>
    <property type="evidence" value="ECO:0007669"/>
    <property type="project" value="UniProtKB-KW"/>
</dbReference>
<dbReference type="PANTHER" id="PTHR35863:SF1">
    <property type="entry name" value="COBALT-PRECORRIN-5B C(1)-METHYLTRANSFERASE"/>
    <property type="match status" value="1"/>
</dbReference>
<sequence length="384" mass="40729">MTEIFEEYVAFGNKMLRKGYTTGTCAAAAAQAAACLLVTGEKPAQVEVELPQGRHITLPLARCEYTAEGAMAAVTKDGGDDPDITSGLNICAEVRLTEGGEITITGGSGVGKVTLAGLKVPVGQAAINPTPRAMITQNLRRVLPAGQGATVVISVPGGTEIAKRTFNPRLGIVGGISILGSTGIVNPMSEEALKQSLKVELSVLLHRLPEDMPIIFAFGNYGLDFLASCGIAAENVLKISNYLGFMLDTAREMNVKRLLLCGHLGKLVKVSGSIFHTHSHVADARLEILTAYAALAGGDAQLLRRIYAAKTTSAAAAEIDAAGLAGVYRMVTENAARRSETYTYNEITVGAMLFGDANRLLYMEEKARQMLTEIKQKSRKADDL</sequence>
<dbReference type="EMBL" id="DVMH01000027">
    <property type="protein sequence ID" value="HIU10627.1"/>
    <property type="molecule type" value="Genomic_DNA"/>
</dbReference>
<comment type="similarity">
    <text evidence="5">Belongs to the CbiD family.</text>
</comment>
<comment type="caution">
    <text evidence="6">The sequence shown here is derived from an EMBL/GenBank/DDBJ whole genome shotgun (WGS) entry which is preliminary data.</text>
</comment>
<evidence type="ECO:0000256" key="5">
    <source>
        <dbReference type="HAMAP-Rule" id="MF_00787"/>
    </source>
</evidence>
<dbReference type="EC" id="2.1.1.195" evidence="5"/>
<comment type="pathway">
    <text evidence="5">Cofactor biosynthesis; adenosylcobalamin biosynthesis; cob(II)yrinate a,c-diamide from sirohydrochlorin (anaerobic route): step 6/10.</text>
</comment>
<dbReference type="Pfam" id="PF01888">
    <property type="entry name" value="CbiD"/>
    <property type="match status" value="1"/>
</dbReference>
<evidence type="ECO:0000313" key="6">
    <source>
        <dbReference type="EMBL" id="HIU10627.1"/>
    </source>
</evidence>
<dbReference type="InterPro" id="IPR036074">
    <property type="entry name" value="CbiD_sf"/>
</dbReference>
<keyword evidence="2 5" id="KW-0489">Methyltransferase</keyword>
<dbReference type="GO" id="GO:0019251">
    <property type="term" value="P:anaerobic cobalamin biosynthetic process"/>
    <property type="evidence" value="ECO:0007669"/>
    <property type="project" value="UniProtKB-UniRule"/>
</dbReference>
<evidence type="ECO:0000256" key="2">
    <source>
        <dbReference type="ARBA" id="ARBA00022603"/>
    </source>
</evidence>
<proteinExistence type="inferred from homology"/>
<dbReference type="Gene3D" id="3.30.2110.10">
    <property type="entry name" value="CbiD-like"/>
    <property type="match status" value="1"/>
</dbReference>
<dbReference type="HAMAP" id="MF_00787">
    <property type="entry name" value="CbiD"/>
    <property type="match status" value="1"/>
</dbReference>
<keyword evidence="4 5" id="KW-0949">S-adenosyl-L-methionine</keyword>
<reference evidence="6" key="2">
    <citation type="journal article" date="2021" name="PeerJ">
        <title>Extensive microbial diversity within the chicken gut microbiome revealed by metagenomics and culture.</title>
        <authorList>
            <person name="Gilroy R."/>
            <person name="Ravi A."/>
            <person name="Getino M."/>
            <person name="Pursley I."/>
            <person name="Horton D.L."/>
            <person name="Alikhan N.F."/>
            <person name="Baker D."/>
            <person name="Gharbi K."/>
            <person name="Hall N."/>
            <person name="Watson M."/>
            <person name="Adriaenssens E.M."/>
            <person name="Foster-Nyarko E."/>
            <person name="Jarju S."/>
            <person name="Secka A."/>
            <person name="Antonio M."/>
            <person name="Oren A."/>
            <person name="Chaudhuri R.R."/>
            <person name="La Ragione R."/>
            <person name="Hildebrand F."/>
            <person name="Pallen M.J."/>
        </authorList>
    </citation>
    <scope>NUCLEOTIDE SEQUENCE</scope>
    <source>
        <strain evidence="6">2830</strain>
    </source>
</reference>
<accession>A0A9D1HKD7</accession>
<evidence type="ECO:0000256" key="4">
    <source>
        <dbReference type="ARBA" id="ARBA00022691"/>
    </source>
</evidence>
<dbReference type="SUPFAM" id="SSF111342">
    <property type="entry name" value="CbiD-like"/>
    <property type="match status" value="1"/>
</dbReference>
<dbReference type="GO" id="GO:0008168">
    <property type="term" value="F:methyltransferase activity"/>
    <property type="evidence" value="ECO:0007669"/>
    <property type="project" value="UniProtKB-UniRule"/>
</dbReference>
<evidence type="ECO:0000256" key="1">
    <source>
        <dbReference type="ARBA" id="ARBA00022573"/>
    </source>
</evidence>
<dbReference type="NCBIfam" id="TIGR00312">
    <property type="entry name" value="cbiD"/>
    <property type="match status" value="1"/>
</dbReference>
<dbReference type="PANTHER" id="PTHR35863">
    <property type="entry name" value="COBALT-PRECORRIN-5B C(1)-METHYLTRANSFERASE"/>
    <property type="match status" value="1"/>
</dbReference>
<evidence type="ECO:0000256" key="3">
    <source>
        <dbReference type="ARBA" id="ARBA00022679"/>
    </source>
</evidence>
<keyword evidence="3 5" id="KW-0808">Transferase</keyword>
<protein>
    <recommendedName>
        <fullName evidence="5">Cobalt-precorrin-5B C(1)-methyltransferase</fullName>
        <ecNumber evidence="5">2.1.1.195</ecNumber>
    </recommendedName>
    <alternativeName>
        <fullName evidence="5">Cobalt-precorrin-6A synthase</fullName>
    </alternativeName>
</protein>
<name>A0A9D1HKD7_9FIRM</name>
<keyword evidence="1 5" id="KW-0169">Cobalamin biosynthesis</keyword>